<accession>A0A1F6C7P8</accession>
<dbReference type="PROSITE" id="PS50987">
    <property type="entry name" value="HTH_ARSR_2"/>
    <property type="match status" value="1"/>
</dbReference>
<dbReference type="InterPro" id="IPR051081">
    <property type="entry name" value="HTH_MetalResp_TranReg"/>
</dbReference>
<dbReference type="GO" id="GO:0003677">
    <property type="term" value="F:DNA binding"/>
    <property type="evidence" value="ECO:0007669"/>
    <property type="project" value="UniProtKB-KW"/>
</dbReference>
<dbReference type="CDD" id="cd00090">
    <property type="entry name" value="HTH_ARSR"/>
    <property type="match status" value="1"/>
</dbReference>
<comment type="caution">
    <text evidence="5">The sequence shown here is derived from an EMBL/GenBank/DDBJ whole genome shotgun (WGS) entry which is preliminary data.</text>
</comment>
<keyword evidence="1" id="KW-0805">Transcription regulation</keyword>
<dbReference type="SMART" id="SM00418">
    <property type="entry name" value="HTH_ARSR"/>
    <property type="match status" value="1"/>
</dbReference>
<evidence type="ECO:0000256" key="2">
    <source>
        <dbReference type="ARBA" id="ARBA00023125"/>
    </source>
</evidence>
<dbReference type="PANTHER" id="PTHR33154">
    <property type="entry name" value="TRANSCRIPTIONAL REGULATOR, ARSR FAMILY"/>
    <property type="match status" value="1"/>
</dbReference>
<dbReference type="InterPro" id="IPR036388">
    <property type="entry name" value="WH-like_DNA-bd_sf"/>
</dbReference>
<dbReference type="PANTHER" id="PTHR33154:SF33">
    <property type="entry name" value="TRANSCRIPTIONAL REPRESSOR SDPR"/>
    <property type="match status" value="1"/>
</dbReference>
<dbReference type="InterPro" id="IPR011991">
    <property type="entry name" value="ArsR-like_HTH"/>
</dbReference>
<evidence type="ECO:0000259" key="4">
    <source>
        <dbReference type="PROSITE" id="PS50987"/>
    </source>
</evidence>
<keyword evidence="2" id="KW-0238">DNA-binding</keyword>
<gene>
    <name evidence="5" type="ORF">A3F84_22935</name>
</gene>
<dbReference type="PRINTS" id="PR00778">
    <property type="entry name" value="HTHARSR"/>
</dbReference>
<reference evidence="5 6" key="1">
    <citation type="journal article" date="2016" name="Nat. Commun.">
        <title>Thousands of microbial genomes shed light on interconnected biogeochemical processes in an aquifer system.</title>
        <authorList>
            <person name="Anantharaman K."/>
            <person name="Brown C.T."/>
            <person name="Hug L.A."/>
            <person name="Sharon I."/>
            <person name="Castelle C.J."/>
            <person name="Probst A.J."/>
            <person name="Thomas B.C."/>
            <person name="Singh A."/>
            <person name="Wilkins M.J."/>
            <person name="Karaoz U."/>
            <person name="Brodie E.L."/>
            <person name="Williams K.H."/>
            <person name="Hubbard S.S."/>
            <person name="Banfield J.F."/>
        </authorList>
    </citation>
    <scope>NUCLEOTIDE SEQUENCE [LARGE SCALE GENOMIC DNA]</scope>
    <source>
        <strain evidence="6">RIFCSPLOWO2_12_FULL_64_10</strain>
    </source>
</reference>
<dbReference type="InterPro" id="IPR001845">
    <property type="entry name" value="HTH_ArsR_DNA-bd_dom"/>
</dbReference>
<dbReference type="Gene3D" id="1.10.10.10">
    <property type="entry name" value="Winged helix-like DNA-binding domain superfamily/Winged helix DNA-binding domain"/>
    <property type="match status" value="1"/>
</dbReference>
<dbReference type="NCBIfam" id="NF033788">
    <property type="entry name" value="HTH_metalloreg"/>
    <property type="match status" value="1"/>
</dbReference>
<dbReference type="InterPro" id="IPR036390">
    <property type="entry name" value="WH_DNA-bd_sf"/>
</dbReference>
<feature type="domain" description="HTH arsR-type" evidence="4">
    <location>
        <begin position="6"/>
        <end position="102"/>
    </location>
</feature>
<dbReference type="InterPro" id="IPR018334">
    <property type="entry name" value="ArsR_HTH"/>
</dbReference>
<sequence>MRDSGVSMRDLDEMAEVFKALSDPLRLRLLEALSKSDGAQSKDICVCDLADKLGVSQPNVSHHLKILKTAGLVRCERNAGFSYYQVNRQKISESLSSLNEKL</sequence>
<dbReference type="EMBL" id="MFKF01000390">
    <property type="protein sequence ID" value="OGG44967.1"/>
    <property type="molecule type" value="Genomic_DNA"/>
</dbReference>
<evidence type="ECO:0000313" key="5">
    <source>
        <dbReference type="EMBL" id="OGG44967.1"/>
    </source>
</evidence>
<dbReference type="SUPFAM" id="SSF46785">
    <property type="entry name" value="Winged helix' DNA-binding domain"/>
    <property type="match status" value="1"/>
</dbReference>
<evidence type="ECO:0000256" key="3">
    <source>
        <dbReference type="ARBA" id="ARBA00023163"/>
    </source>
</evidence>
<dbReference type="AlphaFoldDB" id="A0A1F6C7P8"/>
<evidence type="ECO:0000313" key="6">
    <source>
        <dbReference type="Proteomes" id="UP000178606"/>
    </source>
</evidence>
<organism evidence="5 6">
    <name type="scientific">Handelsmanbacteria sp. (strain RIFCSPLOWO2_12_FULL_64_10)</name>
    <dbReference type="NCBI Taxonomy" id="1817868"/>
    <lineage>
        <taxon>Bacteria</taxon>
        <taxon>Candidatus Handelsmaniibacteriota</taxon>
    </lineage>
</organism>
<protein>
    <recommendedName>
        <fullName evidence="4">HTH arsR-type domain-containing protein</fullName>
    </recommendedName>
</protein>
<evidence type="ECO:0000256" key="1">
    <source>
        <dbReference type="ARBA" id="ARBA00023015"/>
    </source>
</evidence>
<name>A0A1F6C7P8_HANXR</name>
<dbReference type="PROSITE" id="PS00846">
    <property type="entry name" value="HTH_ARSR_1"/>
    <property type="match status" value="1"/>
</dbReference>
<dbReference type="Pfam" id="PF01022">
    <property type="entry name" value="HTH_5"/>
    <property type="match status" value="1"/>
</dbReference>
<dbReference type="GO" id="GO:0003700">
    <property type="term" value="F:DNA-binding transcription factor activity"/>
    <property type="evidence" value="ECO:0007669"/>
    <property type="project" value="InterPro"/>
</dbReference>
<keyword evidence="3" id="KW-0804">Transcription</keyword>
<dbReference type="Proteomes" id="UP000178606">
    <property type="component" value="Unassembled WGS sequence"/>
</dbReference>
<proteinExistence type="predicted"/>